<dbReference type="Proteomes" id="UP000030693">
    <property type="component" value="Unassembled WGS sequence"/>
</dbReference>
<evidence type="ECO:0000313" key="3">
    <source>
        <dbReference type="Proteomes" id="UP000030693"/>
    </source>
</evidence>
<sequence>MAKQLAMPAARLRWYIRYYEPGVVLPRSNGRPVRQPTRPEGLGRLTLGEYTRRFLPATSPVHQVPPGEGSPGGEASPAPAGPSAVNRLVYFDPRAHGSGPGTHVQLLAPGLSQNLEAEIQGLAGLRPMLAGQEIGEYLGMPLQALLDATSSFGWPEDLWDSRSSFR</sequence>
<gene>
    <name evidence="2" type="ORF">H696_05994</name>
</gene>
<dbReference type="AlphaFoldDB" id="A0A058YZT8"/>
<name>A0A058YZT8_FONAL</name>
<dbReference type="RefSeq" id="XP_009498036.1">
    <property type="nucleotide sequence ID" value="XM_009499761.1"/>
</dbReference>
<proteinExistence type="predicted"/>
<feature type="region of interest" description="Disordered" evidence="1">
    <location>
        <begin position="58"/>
        <end position="84"/>
    </location>
</feature>
<evidence type="ECO:0000256" key="1">
    <source>
        <dbReference type="SAM" id="MobiDB-lite"/>
    </source>
</evidence>
<dbReference type="EMBL" id="KB932217">
    <property type="protein sequence ID" value="KCV67475.1"/>
    <property type="molecule type" value="Genomic_DNA"/>
</dbReference>
<accession>A0A058YZT8</accession>
<evidence type="ECO:0000313" key="2">
    <source>
        <dbReference type="EMBL" id="KCV67475.1"/>
    </source>
</evidence>
<protein>
    <submittedName>
        <fullName evidence="2">Uncharacterized protein</fullName>
    </submittedName>
</protein>
<feature type="compositionally biased region" description="Low complexity" evidence="1">
    <location>
        <begin position="73"/>
        <end position="84"/>
    </location>
</feature>
<reference evidence="2" key="1">
    <citation type="submission" date="2013-04" db="EMBL/GenBank/DDBJ databases">
        <title>The Genome Sequence of Fonticula alba ATCC 38817.</title>
        <authorList>
            <consortium name="The Broad Institute Genomics Platform"/>
            <person name="Russ C."/>
            <person name="Cuomo C."/>
            <person name="Burger G."/>
            <person name="Gray M.W."/>
            <person name="Holland P.W.H."/>
            <person name="King N."/>
            <person name="Lang F.B.F."/>
            <person name="Roger A.J."/>
            <person name="Ruiz-Trillo I."/>
            <person name="Brown M."/>
            <person name="Walker B."/>
            <person name="Young S."/>
            <person name="Zeng Q."/>
            <person name="Gargeya S."/>
            <person name="Fitzgerald M."/>
            <person name="Haas B."/>
            <person name="Abouelleil A."/>
            <person name="Allen A.W."/>
            <person name="Alvarado L."/>
            <person name="Arachchi H.M."/>
            <person name="Berlin A.M."/>
            <person name="Chapman S.B."/>
            <person name="Gainer-Dewar J."/>
            <person name="Goldberg J."/>
            <person name="Griggs A."/>
            <person name="Gujja S."/>
            <person name="Hansen M."/>
            <person name="Howarth C."/>
            <person name="Imamovic A."/>
            <person name="Ireland A."/>
            <person name="Larimer J."/>
            <person name="McCowan C."/>
            <person name="Murphy C."/>
            <person name="Pearson M."/>
            <person name="Poon T.W."/>
            <person name="Priest M."/>
            <person name="Roberts A."/>
            <person name="Saif S."/>
            <person name="Shea T."/>
            <person name="Sisk P."/>
            <person name="Sykes S."/>
            <person name="Wortman J."/>
            <person name="Nusbaum C."/>
            <person name="Birren B."/>
        </authorList>
    </citation>
    <scope>NUCLEOTIDE SEQUENCE [LARGE SCALE GENOMIC DNA]</scope>
    <source>
        <strain evidence="2">ATCC 38817</strain>
    </source>
</reference>
<feature type="non-terminal residue" evidence="2">
    <location>
        <position position="166"/>
    </location>
</feature>
<keyword evidence="3" id="KW-1185">Reference proteome</keyword>
<dbReference type="GeneID" id="20530719"/>
<organism evidence="2">
    <name type="scientific">Fonticula alba</name>
    <name type="common">Slime mold</name>
    <dbReference type="NCBI Taxonomy" id="691883"/>
    <lineage>
        <taxon>Eukaryota</taxon>
        <taxon>Rotosphaerida</taxon>
        <taxon>Fonticulaceae</taxon>
        <taxon>Fonticula</taxon>
    </lineage>
</organism>